<name>A0AAE1AVD8_9GAST</name>
<keyword evidence="4" id="KW-1185">Reference proteome</keyword>
<evidence type="ECO:0000313" key="3">
    <source>
        <dbReference type="EMBL" id="KAK3794720.1"/>
    </source>
</evidence>
<sequence length="134" mass="15251">MQRQYQQDALAGFLDRSWTRHSGHLQKFLLLSLLTFATRPCGVSSGNMQHDGRPATQSTHEVPTQPYRPIGQREEKKKKPREKNTELQVQSTQQSVHAQYTNTHSLPDTHIAEQHTCLYYTPPLTRAAVATLVT</sequence>
<reference evidence="3" key="1">
    <citation type="journal article" date="2023" name="G3 (Bethesda)">
        <title>A reference genome for the long-term kleptoplast-retaining sea slug Elysia crispata morphotype clarki.</title>
        <authorList>
            <person name="Eastman K.E."/>
            <person name="Pendleton A.L."/>
            <person name="Shaikh M.A."/>
            <person name="Suttiyut T."/>
            <person name="Ogas R."/>
            <person name="Tomko P."/>
            <person name="Gavelis G."/>
            <person name="Widhalm J.R."/>
            <person name="Wisecaver J.H."/>
        </authorList>
    </citation>
    <scope>NUCLEOTIDE SEQUENCE</scope>
    <source>
        <strain evidence="3">ECLA1</strain>
    </source>
</reference>
<dbReference type="EMBL" id="JAWDGP010001095">
    <property type="protein sequence ID" value="KAK3794720.1"/>
    <property type="molecule type" value="Genomic_DNA"/>
</dbReference>
<evidence type="ECO:0000256" key="1">
    <source>
        <dbReference type="SAM" id="MobiDB-lite"/>
    </source>
</evidence>
<feature type="compositionally biased region" description="Polar residues" evidence="1">
    <location>
        <begin position="86"/>
        <end position="102"/>
    </location>
</feature>
<protein>
    <recommendedName>
        <fullName evidence="5">Secreted protein</fullName>
    </recommendedName>
</protein>
<feature type="region of interest" description="Disordered" evidence="1">
    <location>
        <begin position="42"/>
        <end position="102"/>
    </location>
</feature>
<feature type="compositionally biased region" description="Basic and acidic residues" evidence="1">
    <location>
        <begin position="71"/>
        <end position="85"/>
    </location>
</feature>
<evidence type="ECO:0008006" key="5">
    <source>
        <dbReference type="Google" id="ProtNLM"/>
    </source>
</evidence>
<comment type="caution">
    <text evidence="3">The sequence shown here is derived from an EMBL/GenBank/DDBJ whole genome shotgun (WGS) entry which is preliminary data.</text>
</comment>
<feature type="chain" id="PRO_5042024739" description="Secreted protein" evidence="2">
    <location>
        <begin position="46"/>
        <end position="134"/>
    </location>
</feature>
<feature type="signal peptide" evidence="2">
    <location>
        <begin position="1"/>
        <end position="45"/>
    </location>
</feature>
<evidence type="ECO:0000313" key="4">
    <source>
        <dbReference type="Proteomes" id="UP001283361"/>
    </source>
</evidence>
<gene>
    <name evidence="3" type="ORF">RRG08_014785</name>
</gene>
<evidence type="ECO:0000256" key="2">
    <source>
        <dbReference type="SAM" id="SignalP"/>
    </source>
</evidence>
<organism evidence="3 4">
    <name type="scientific">Elysia crispata</name>
    <name type="common">lettuce slug</name>
    <dbReference type="NCBI Taxonomy" id="231223"/>
    <lineage>
        <taxon>Eukaryota</taxon>
        <taxon>Metazoa</taxon>
        <taxon>Spiralia</taxon>
        <taxon>Lophotrochozoa</taxon>
        <taxon>Mollusca</taxon>
        <taxon>Gastropoda</taxon>
        <taxon>Heterobranchia</taxon>
        <taxon>Euthyneura</taxon>
        <taxon>Panpulmonata</taxon>
        <taxon>Sacoglossa</taxon>
        <taxon>Placobranchoidea</taxon>
        <taxon>Plakobranchidae</taxon>
        <taxon>Elysia</taxon>
    </lineage>
</organism>
<keyword evidence="2" id="KW-0732">Signal</keyword>
<dbReference type="Proteomes" id="UP001283361">
    <property type="component" value="Unassembled WGS sequence"/>
</dbReference>
<proteinExistence type="predicted"/>
<dbReference type="AlphaFoldDB" id="A0AAE1AVD8"/>
<accession>A0AAE1AVD8</accession>